<dbReference type="PANTHER" id="PTHR43283:SF7">
    <property type="entry name" value="BETA-LACTAMASE-RELATED DOMAIN-CONTAINING PROTEIN"/>
    <property type="match status" value="1"/>
</dbReference>
<organism evidence="3 4">
    <name type="scientific">Pseudomonas fluorescens</name>
    <dbReference type="NCBI Taxonomy" id="294"/>
    <lineage>
        <taxon>Bacteria</taxon>
        <taxon>Pseudomonadati</taxon>
        <taxon>Pseudomonadota</taxon>
        <taxon>Gammaproteobacteria</taxon>
        <taxon>Pseudomonadales</taxon>
        <taxon>Pseudomonadaceae</taxon>
        <taxon>Pseudomonas</taxon>
    </lineage>
</organism>
<feature type="signal peptide" evidence="1">
    <location>
        <begin position="1"/>
        <end position="34"/>
    </location>
</feature>
<keyword evidence="1" id="KW-0732">Signal</keyword>
<evidence type="ECO:0000256" key="1">
    <source>
        <dbReference type="SAM" id="SignalP"/>
    </source>
</evidence>
<dbReference type="PANTHER" id="PTHR43283">
    <property type="entry name" value="BETA-LACTAMASE-RELATED"/>
    <property type="match status" value="1"/>
</dbReference>
<feature type="domain" description="Beta-lactamase-related" evidence="2">
    <location>
        <begin position="122"/>
        <end position="414"/>
    </location>
</feature>
<dbReference type="SUPFAM" id="SSF56601">
    <property type="entry name" value="beta-lactamase/transpeptidase-like"/>
    <property type="match status" value="1"/>
</dbReference>
<dbReference type="EC" id="3.5.1.46" evidence="3"/>
<dbReference type="InterPro" id="IPR012338">
    <property type="entry name" value="Beta-lactam/transpept-like"/>
</dbReference>
<dbReference type="RefSeq" id="WP_126363453.1">
    <property type="nucleotide sequence ID" value="NZ_LR134318.1"/>
</dbReference>
<evidence type="ECO:0000259" key="2">
    <source>
        <dbReference type="Pfam" id="PF00144"/>
    </source>
</evidence>
<sequence>MRKCPARFASDKPKAPFVLGAALLLSSAICPAFAASGSADTGVMRGFPPAPEFRVNKTNAFQPPFLRWSIRHAREVSATRNIARAAQPLALIEAAPRDLDPVTFKAGEEDLTLARYLQDTATDGFIVLRRGQVVFERYLEGFEPGQPHIWASMTKSVTGLLAAQFIAEGKLDPQAKLASYVPELSGTPFGEATVQANLDMQVAVAYPEAVPPDLGLFAATGLIPRSAKMPGDIYAFLKVAQIAPGEGKFFYQNGSPEAMAWALRRISGMNWAQLVQQRIWSRFAEDDGYVQIDELGTEMASGGISTNLRDTARFAELVRRELAREPAMDSFNQAVRSTFQPGDPAVFAQGNLAPGRPGYAYRNYWFQRNDGEGSVEASGRFGQKIYINPKREIVIVKLSSTADQARRATSAAGEAKVAARLIDSPVTFNNMVSAILAELKD</sequence>
<keyword evidence="3" id="KW-0378">Hydrolase</keyword>
<dbReference type="Gene3D" id="3.40.710.10">
    <property type="entry name" value="DD-peptidase/beta-lactamase superfamily"/>
    <property type="match status" value="1"/>
</dbReference>
<dbReference type="GO" id="GO:0019875">
    <property type="term" value="F:6-aminohexanoate-dimer hydrolase activity"/>
    <property type="evidence" value="ECO:0007669"/>
    <property type="project" value="UniProtKB-EC"/>
</dbReference>
<dbReference type="OrthoDB" id="9814204at2"/>
<dbReference type="InterPro" id="IPR001466">
    <property type="entry name" value="Beta-lactam-related"/>
</dbReference>
<proteinExistence type="predicted"/>
<feature type="chain" id="PRO_5018695183" evidence="1">
    <location>
        <begin position="35"/>
        <end position="441"/>
    </location>
</feature>
<dbReference type="EMBL" id="LR134318">
    <property type="protein sequence ID" value="VEF11172.1"/>
    <property type="molecule type" value="Genomic_DNA"/>
</dbReference>
<dbReference type="Proteomes" id="UP000281909">
    <property type="component" value="Chromosome"/>
</dbReference>
<reference evidence="3 4" key="1">
    <citation type="submission" date="2018-12" db="EMBL/GenBank/DDBJ databases">
        <authorList>
            <consortium name="Pathogen Informatics"/>
        </authorList>
    </citation>
    <scope>NUCLEOTIDE SEQUENCE [LARGE SCALE GENOMIC DNA]</scope>
    <source>
        <strain evidence="3 4">NCTC9428</strain>
    </source>
</reference>
<evidence type="ECO:0000313" key="4">
    <source>
        <dbReference type="Proteomes" id="UP000281909"/>
    </source>
</evidence>
<accession>A0A3S4SUG5</accession>
<gene>
    <name evidence="3" type="primary">nylB</name>
    <name evidence="3" type="ORF">NCTC9428_02787</name>
</gene>
<dbReference type="Pfam" id="PF00144">
    <property type="entry name" value="Beta-lactamase"/>
    <property type="match status" value="1"/>
</dbReference>
<name>A0A3S4SUG5_PSEFL</name>
<evidence type="ECO:0000313" key="3">
    <source>
        <dbReference type="EMBL" id="VEF11172.1"/>
    </source>
</evidence>
<protein>
    <submittedName>
        <fullName evidence="3">6-aminohexanoate-dimer hydrolase</fullName>
        <ecNumber evidence="3">3.5.1.46</ecNumber>
    </submittedName>
</protein>
<dbReference type="AlphaFoldDB" id="A0A3S4SUG5"/>
<dbReference type="InterPro" id="IPR050789">
    <property type="entry name" value="Diverse_Enzym_Activities"/>
</dbReference>